<feature type="transmembrane region" description="Helical" evidence="9">
    <location>
        <begin position="127"/>
        <end position="148"/>
    </location>
</feature>
<dbReference type="InterPro" id="IPR037272">
    <property type="entry name" value="SNS_sf"/>
</dbReference>
<dbReference type="GO" id="GO:0015293">
    <property type="term" value="F:symporter activity"/>
    <property type="evidence" value="ECO:0007669"/>
    <property type="project" value="UniProtKB-KW"/>
</dbReference>
<keyword evidence="11" id="KW-1185">Reference proteome</keyword>
<feature type="binding site" evidence="8">
    <location>
        <position position="150"/>
    </location>
    <ligand>
        <name>Na(+)</name>
        <dbReference type="ChEBI" id="CHEBI:29101"/>
        <label>1</label>
    </ligand>
</feature>
<keyword evidence="7 9" id="KW-0472">Membrane</keyword>
<dbReference type="GO" id="GO:0035725">
    <property type="term" value="P:sodium ion transmembrane transport"/>
    <property type="evidence" value="ECO:0007669"/>
    <property type="project" value="TreeGrafter"/>
</dbReference>
<dbReference type="Pfam" id="PF00209">
    <property type="entry name" value="SNF"/>
    <property type="match status" value="1"/>
</dbReference>
<dbReference type="InterPro" id="IPR000175">
    <property type="entry name" value="Na/ntran_symport"/>
</dbReference>
<feature type="transmembrane region" description="Helical" evidence="9">
    <location>
        <begin position="268"/>
        <end position="288"/>
    </location>
</feature>
<keyword evidence="8" id="KW-0479">Metal-binding</keyword>
<feature type="binding site" evidence="8">
    <location>
        <position position="149"/>
    </location>
    <ligand>
        <name>Na(+)</name>
        <dbReference type="ChEBI" id="CHEBI:29101"/>
        <label>1</label>
    </ligand>
</feature>
<feature type="transmembrane region" description="Helical" evidence="9">
    <location>
        <begin position="75"/>
        <end position="99"/>
    </location>
</feature>
<evidence type="ECO:0000256" key="8">
    <source>
        <dbReference type="PIRSR" id="PIRSR600175-1"/>
    </source>
</evidence>
<keyword evidence="8" id="KW-0915">Sodium</keyword>
<dbReference type="AlphaFoldDB" id="A0A8J4XNP4"/>
<comment type="caution">
    <text evidence="10">The sequence shown here is derived from an EMBL/GenBank/DDBJ whole genome shotgun (WGS) entry which is preliminary data.</text>
</comment>
<dbReference type="EMBL" id="JACEEZ010024871">
    <property type="protein sequence ID" value="KAG0707255.1"/>
    <property type="molecule type" value="Genomic_DNA"/>
</dbReference>
<organism evidence="10 11">
    <name type="scientific">Chionoecetes opilio</name>
    <name type="common">Atlantic snow crab</name>
    <name type="synonym">Cancer opilio</name>
    <dbReference type="NCBI Taxonomy" id="41210"/>
    <lineage>
        <taxon>Eukaryota</taxon>
        <taxon>Metazoa</taxon>
        <taxon>Ecdysozoa</taxon>
        <taxon>Arthropoda</taxon>
        <taxon>Crustacea</taxon>
        <taxon>Multicrustacea</taxon>
        <taxon>Malacostraca</taxon>
        <taxon>Eumalacostraca</taxon>
        <taxon>Eucarida</taxon>
        <taxon>Decapoda</taxon>
        <taxon>Pleocyemata</taxon>
        <taxon>Brachyura</taxon>
        <taxon>Eubrachyura</taxon>
        <taxon>Majoidea</taxon>
        <taxon>Majidae</taxon>
        <taxon>Chionoecetes</taxon>
    </lineage>
</organism>
<protein>
    <submittedName>
        <fullName evidence="10">Sodium- and chloride-dependent GABA transporter 2</fullName>
    </submittedName>
</protein>
<name>A0A8J4XNP4_CHIOP</name>
<dbReference type="PRINTS" id="PR00176">
    <property type="entry name" value="NANEUSMPORT"/>
</dbReference>
<evidence type="ECO:0000256" key="5">
    <source>
        <dbReference type="ARBA" id="ARBA00022847"/>
    </source>
</evidence>
<evidence type="ECO:0000256" key="1">
    <source>
        <dbReference type="ARBA" id="ARBA00004141"/>
    </source>
</evidence>
<feature type="binding site" evidence="8">
    <location>
        <position position="81"/>
    </location>
    <ligand>
        <name>Na(+)</name>
        <dbReference type="ChEBI" id="CHEBI:29101"/>
        <label>1</label>
    </ligand>
</feature>
<evidence type="ECO:0000256" key="9">
    <source>
        <dbReference type="SAM" id="Phobius"/>
    </source>
</evidence>
<evidence type="ECO:0000256" key="7">
    <source>
        <dbReference type="ARBA" id="ARBA00023136"/>
    </source>
</evidence>
<evidence type="ECO:0000256" key="6">
    <source>
        <dbReference type="ARBA" id="ARBA00022989"/>
    </source>
</evidence>
<keyword evidence="4 9" id="KW-0812">Transmembrane</keyword>
<gene>
    <name evidence="10" type="primary">Slc6a13_1</name>
    <name evidence="10" type="ORF">GWK47_024182</name>
</gene>
<dbReference type="PANTHER" id="PTHR11616">
    <property type="entry name" value="SODIUM/CHLORIDE DEPENDENT TRANSPORTER"/>
    <property type="match status" value="1"/>
</dbReference>
<keyword evidence="6 9" id="KW-1133">Transmembrane helix</keyword>
<dbReference type="PANTHER" id="PTHR11616:SF309">
    <property type="entry name" value="TRANSPORTER"/>
    <property type="match status" value="1"/>
</dbReference>
<comment type="subcellular location">
    <subcellularLocation>
        <location evidence="1">Membrane</location>
        <topology evidence="1">Multi-pass membrane protein</topology>
    </subcellularLocation>
</comment>
<accession>A0A8J4XNP4</accession>
<comment type="similarity">
    <text evidence="2">Belongs to the sodium:neurotransmitter symporter (SNF) (TC 2.A.22) family.</text>
</comment>
<proteinExistence type="inferred from homology"/>
<dbReference type="PROSITE" id="PS50267">
    <property type="entry name" value="NA_NEUROTRAN_SYMP_3"/>
    <property type="match status" value="1"/>
</dbReference>
<feature type="binding site" evidence="8">
    <location>
        <position position="49"/>
    </location>
    <ligand>
        <name>Na(+)</name>
        <dbReference type="ChEBI" id="CHEBI:29101"/>
        <label>2</label>
    </ligand>
</feature>
<evidence type="ECO:0000313" key="10">
    <source>
        <dbReference type="EMBL" id="KAG0707255.1"/>
    </source>
</evidence>
<feature type="transmembrane region" description="Helical" evidence="9">
    <location>
        <begin position="228"/>
        <end position="248"/>
    </location>
</feature>
<dbReference type="GO" id="GO:0005886">
    <property type="term" value="C:plasma membrane"/>
    <property type="evidence" value="ECO:0007669"/>
    <property type="project" value="TreeGrafter"/>
</dbReference>
<evidence type="ECO:0000313" key="11">
    <source>
        <dbReference type="Proteomes" id="UP000770661"/>
    </source>
</evidence>
<evidence type="ECO:0000256" key="3">
    <source>
        <dbReference type="ARBA" id="ARBA00022448"/>
    </source>
</evidence>
<feature type="transmembrane region" description="Helical" evidence="9">
    <location>
        <begin position="178"/>
        <end position="207"/>
    </location>
</feature>
<evidence type="ECO:0000256" key="4">
    <source>
        <dbReference type="ARBA" id="ARBA00022692"/>
    </source>
</evidence>
<sequence length="337" mass="37886">MSYSTETLGICHVDAGPQAAGDRDSYYYSVCLCLSLQVWNDAGTQVFYSYAVALGGMIALGSYNKFNNNFVKQCAILCLCNSGTSIFAGFGIFSILGFMSYQLELPMEKVAEAGPGLAFIAYPKAMAAMPMAPLWSALFFCMILMVGLDSQFVQVESVVTAIVDLFPEYLRVGRRREVLVGVVCVIDLAIGCTMVMQCIVIGWVYGANRFYDNIAMMMGRQINPYLKICWKYITPTLTFVMVVCAIAFHTPLTYNKTYVYPVWAQCLGWLLVVGSLLWIPCFTIYKLFQYPGTFREKWIASTRPILKAHHLRPQDWDENPELPYKKTMTMDPLTEDA</sequence>
<dbReference type="OrthoDB" id="6581954at2759"/>
<dbReference type="GO" id="GO:0006865">
    <property type="term" value="P:amino acid transport"/>
    <property type="evidence" value="ECO:0007669"/>
    <property type="project" value="TreeGrafter"/>
</dbReference>
<dbReference type="GO" id="GO:0046872">
    <property type="term" value="F:metal ion binding"/>
    <property type="evidence" value="ECO:0007669"/>
    <property type="project" value="UniProtKB-KW"/>
</dbReference>
<dbReference type="SUPFAM" id="SSF161070">
    <property type="entry name" value="SNF-like"/>
    <property type="match status" value="1"/>
</dbReference>
<keyword evidence="3" id="KW-0813">Transport</keyword>
<dbReference type="Proteomes" id="UP000770661">
    <property type="component" value="Unassembled WGS sequence"/>
</dbReference>
<keyword evidence="5" id="KW-0769">Symport</keyword>
<evidence type="ECO:0000256" key="2">
    <source>
        <dbReference type="ARBA" id="ARBA00006459"/>
    </source>
</evidence>
<reference evidence="10" key="1">
    <citation type="submission" date="2020-07" db="EMBL/GenBank/DDBJ databases">
        <title>The High-quality genome of the commercially important snow crab, Chionoecetes opilio.</title>
        <authorList>
            <person name="Jeong J.-H."/>
            <person name="Ryu S."/>
        </authorList>
    </citation>
    <scope>NUCLEOTIDE SEQUENCE</scope>
    <source>
        <strain evidence="10">MADBK_172401_WGS</strain>
        <tissue evidence="10">Digestive gland</tissue>
    </source>
</reference>
<feature type="transmembrane region" description="Helical" evidence="9">
    <location>
        <begin position="46"/>
        <end position="63"/>
    </location>
</feature>